<evidence type="ECO:0000256" key="2">
    <source>
        <dbReference type="ARBA" id="ARBA00010792"/>
    </source>
</evidence>
<proteinExistence type="inferred from homology"/>
<feature type="compositionally biased region" description="Low complexity" evidence="7">
    <location>
        <begin position="437"/>
        <end position="450"/>
    </location>
</feature>
<evidence type="ECO:0000256" key="8">
    <source>
        <dbReference type="SAM" id="Phobius"/>
    </source>
</evidence>
<feature type="transmembrane region" description="Helical" evidence="8">
    <location>
        <begin position="177"/>
        <end position="195"/>
    </location>
</feature>
<name>A0A6L6XP69_9ACTN</name>
<evidence type="ECO:0000259" key="9">
    <source>
        <dbReference type="SMART" id="SM00014"/>
    </source>
</evidence>
<feature type="region of interest" description="Disordered" evidence="7">
    <location>
        <begin position="412"/>
        <end position="492"/>
    </location>
</feature>
<dbReference type="Pfam" id="PF09335">
    <property type="entry name" value="VTT_dom"/>
    <property type="match status" value="1"/>
</dbReference>
<gene>
    <name evidence="10" type="ORF">GON03_05470</name>
</gene>
<comment type="subcellular location">
    <subcellularLocation>
        <location evidence="1">Cell membrane</location>
        <topology evidence="1">Multi-pass membrane protein</topology>
    </subcellularLocation>
</comment>
<evidence type="ECO:0000256" key="5">
    <source>
        <dbReference type="ARBA" id="ARBA00022989"/>
    </source>
</evidence>
<dbReference type="GO" id="GO:0005886">
    <property type="term" value="C:plasma membrane"/>
    <property type="evidence" value="ECO:0007669"/>
    <property type="project" value="UniProtKB-SubCell"/>
</dbReference>
<dbReference type="AlphaFoldDB" id="A0A6L6XP69"/>
<feature type="compositionally biased region" description="Low complexity" evidence="7">
    <location>
        <begin position="463"/>
        <end position="483"/>
    </location>
</feature>
<keyword evidence="6 8" id="KW-0472">Membrane</keyword>
<feature type="transmembrane region" description="Helical" evidence="8">
    <location>
        <begin position="256"/>
        <end position="279"/>
    </location>
</feature>
<dbReference type="Gene3D" id="1.20.144.10">
    <property type="entry name" value="Phosphatidic acid phosphatase type 2/haloperoxidase"/>
    <property type="match status" value="1"/>
</dbReference>
<feature type="compositionally biased region" description="Basic residues" evidence="7">
    <location>
        <begin position="426"/>
        <end position="436"/>
    </location>
</feature>
<dbReference type="InterPro" id="IPR032816">
    <property type="entry name" value="VTT_dom"/>
</dbReference>
<keyword evidence="11" id="KW-1185">Reference proteome</keyword>
<feature type="transmembrane region" description="Helical" evidence="8">
    <location>
        <begin position="144"/>
        <end position="165"/>
    </location>
</feature>
<evidence type="ECO:0000313" key="10">
    <source>
        <dbReference type="EMBL" id="MVQ48622.1"/>
    </source>
</evidence>
<keyword evidence="3" id="KW-1003">Cell membrane</keyword>
<dbReference type="SUPFAM" id="SSF48317">
    <property type="entry name" value="Acid phosphatase/Vanadium-dependent haloperoxidase"/>
    <property type="match status" value="1"/>
</dbReference>
<dbReference type="EMBL" id="WSEK01000004">
    <property type="protein sequence ID" value="MVQ48622.1"/>
    <property type="molecule type" value="Genomic_DNA"/>
</dbReference>
<feature type="transmembrane region" description="Helical" evidence="8">
    <location>
        <begin position="385"/>
        <end position="402"/>
    </location>
</feature>
<dbReference type="InterPro" id="IPR036938">
    <property type="entry name" value="PAP2/HPO_sf"/>
</dbReference>
<feature type="transmembrane region" description="Helical" evidence="8">
    <location>
        <begin position="286"/>
        <end position="307"/>
    </location>
</feature>
<keyword evidence="4 8" id="KW-0812">Transmembrane</keyword>
<feature type="domain" description="Phosphatidic acid phosphatase type 2/haloperoxidase" evidence="9">
    <location>
        <begin position="286"/>
        <end position="400"/>
    </location>
</feature>
<evidence type="ECO:0000313" key="11">
    <source>
        <dbReference type="Proteomes" id="UP000473525"/>
    </source>
</evidence>
<dbReference type="RefSeq" id="WP_157340909.1">
    <property type="nucleotide sequence ID" value="NZ_WSEK01000004.1"/>
</dbReference>
<dbReference type="Pfam" id="PF01569">
    <property type="entry name" value="PAP2"/>
    <property type="match status" value="1"/>
</dbReference>
<dbReference type="PANTHER" id="PTHR30353:SF0">
    <property type="entry name" value="TRANSMEMBRANE PROTEIN"/>
    <property type="match status" value="1"/>
</dbReference>
<comment type="caution">
    <text evidence="10">The sequence shown here is derived from an EMBL/GenBank/DDBJ whole genome shotgun (WGS) entry which is preliminary data.</text>
</comment>
<dbReference type="SMART" id="SM00014">
    <property type="entry name" value="acidPPc"/>
    <property type="match status" value="1"/>
</dbReference>
<comment type="similarity">
    <text evidence="2">Belongs to the DedA family.</text>
</comment>
<evidence type="ECO:0000256" key="1">
    <source>
        <dbReference type="ARBA" id="ARBA00004651"/>
    </source>
</evidence>
<feature type="transmembrane region" description="Helical" evidence="8">
    <location>
        <begin position="359"/>
        <end position="379"/>
    </location>
</feature>
<evidence type="ECO:0000256" key="7">
    <source>
        <dbReference type="SAM" id="MobiDB-lite"/>
    </source>
</evidence>
<dbReference type="InterPro" id="IPR000326">
    <property type="entry name" value="PAP2/HPO"/>
</dbReference>
<feature type="transmembrane region" description="Helical" evidence="8">
    <location>
        <begin position="56"/>
        <end position="80"/>
    </location>
</feature>
<evidence type="ECO:0000256" key="4">
    <source>
        <dbReference type="ARBA" id="ARBA00022692"/>
    </source>
</evidence>
<feature type="transmembrane region" description="Helical" evidence="8">
    <location>
        <begin position="12"/>
        <end position="36"/>
    </location>
</feature>
<dbReference type="InterPro" id="IPR032818">
    <property type="entry name" value="DedA-like"/>
</dbReference>
<dbReference type="CDD" id="cd03392">
    <property type="entry name" value="PAP2_like_2"/>
    <property type="match status" value="1"/>
</dbReference>
<reference evidence="10 11" key="1">
    <citation type="submission" date="2019-12" db="EMBL/GenBank/DDBJ databases">
        <authorList>
            <person name="Huq M.A."/>
        </authorList>
    </citation>
    <scope>NUCLEOTIDE SEQUENCE [LARGE SCALE GENOMIC DNA]</scope>
    <source>
        <strain evidence="10 11">MAH-18</strain>
    </source>
</reference>
<evidence type="ECO:0000256" key="3">
    <source>
        <dbReference type="ARBA" id="ARBA00022475"/>
    </source>
</evidence>
<dbReference type="Proteomes" id="UP000473525">
    <property type="component" value="Unassembled WGS sequence"/>
</dbReference>
<keyword evidence="5 8" id="KW-1133">Transmembrane helix</keyword>
<protein>
    <submittedName>
        <fullName evidence="10">Phosphatase PAP2 family protein</fullName>
    </submittedName>
</protein>
<sequence>MTGTLDALLTSLGPLAVLLVMAVVFIETGLMAGFILPGDSLLFTAGLLVAHGTIGVPIWAVVPLVCAAAVIGDQVGYAVGRRYGPRVLTRPRSRLLNPAHLDRASSFFDRHGPRAVVLARFVPVARTFTPVAAGAGKMPYRTYLAYNIAGGALWCTTMLLAGYLLGGIPLLRDHIEVITIGIVALSLLPAIVSLLRAHQVRVGPWLAAAACAIATLGVVLLSDAVLEADSVTSYDPTITSGVVSHRTSFLSHAANAASFAGSEGSVAVLTTGVLVVLAGRRWYREAVVLAAGMAGAGALVVGVKRIVDRARPGAAFRLGAAEATPSFPSGHTLMTAAFLSLGVWLLWPHLNGRGVRFATVAGAAVAAFLVGGSRVYLGYHWATDVLAAWLVAAAWVGALLLVTRRWARPGSAGRVAVHGPGSSGQHRSRGGRRLTRTRSAAGGRARGPAAVIPPTTTCTDVPSSASGITSERSRSSRSPVTSSAGWSSGSAR</sequence>
<evidence type="ECO:0000256" key="6">
    <source>
        <dbReference type="ARBA" id="ARBA00023136"/>
    </source>
</evidence>
<accession>A0A6L6XP69</accession>
<organism evidence="10 11">
    <name type="scientific">Nocardioides agri</name>
    <dbReference type="NCBI Taxonomy" id="2682843"/>
    <lineage>
        <taxon>Bacteria</taxon>
        <taxon>Bacillati</taxon>
        <taxon>Actinomycetota</taxon>
        <taxon>Actinomycetes</taxon>
        <taxon>Propionibacteriales</taxon>
        <taxon>Nocardioidaceae</taxon>
        <taxon>Nocardioides</taxon>
    </lineage>
</organism>
<dbReference type="PANTHER" id="PTHR30353">
    <property type="entry name" value="INNER MEMBRANE PROTEIN DEDA-RELATED"/>
    <property type="match status" value="1"/>
</dbReference>
<feature type="transmembrane region" description="Helical" evidence="8">
    <location>
        <begin position="327"/>
        <end position="347"/>
    </location>
</feature>
<feature type="transmembrane region" description="Helical" evidence="8">
    <location>
        <begin position="202"/>
        <end position="221"/>
    </location>
</feature>